<evidence type="ECO:0000313" key="6">
    <source>
        <dbReference type="EMBL" id="NCN64459.1"/>
    </source>
</evidence>
<feature type="transmembrane region" description="Helical" evidence="5">
    <location>
        <begin position="250"/>
        <end position="268"/>
    </location>
</feature>
<comment type="subcellular location">
    <subcellularLocation>
        <location evidence="1">Membrane</location>
        <topology evidence="1">Multi-pass membrane protein</topology>
    </subcellularLocation>
</comment>
<dbReference type="Proteomes" id="UP000768163">
    <property type="component" value="Unassembled WGS sequence"/>
</dbReference>
<sequence length="271" mass="30357">MVLFEISEPGIVIFVIAIVLGLASSLVMKFTMGKDAKEARGKQKSLSADLKAALKANDVKKAKELQSELMKSSLSSMKFSLKPMLITFIPFILVFWWMSSTYGGIGDVNFEMSVSNQDVAFFNCPLYTDSNQHYNCSSFYFNGTLKGGQTVDFSIVVIPNQSADRTKIEINGLAKDTNGKDYILSAETVTVSKREPEKNPYYQEENLLVAITPKFLSNQATGAHTTYNFKLANHLAGKVITLFGIELSWFWWYLLIAIPFSFIIGRLLKLY</sequence>
<dbReference type="PANTHER" id="PTHR42198">
    <property type="entry name" value="INTEGRAL MEMBRANE PROTEIN"/>
    <property type="match status" value="1"/>
</dbReference>
<dbReference type="InterPro" id="IPR002809">
    <property type="entry name" value="EMC3/TMCO1"/>
</dbReference>
<name>A0A8J7YQU6_9ARCH</name>
<evidence type="ECO:0000256" key="5">
    <source>
        <dbReference type="SAM" id="Phobius"/>
    </source>
</evidence>
<dbReference type="Pfam" id="PF01956">
    <property type="entry name" value="EMC3_TMCO1"/>
    <property type="match status" value="1"/>
</dbReference>
<dbReference type="SMART" id="SM01415">
    <property type="entry name" value="DUF106"/>
    <property type="match status" value="1"/>
</dbReference>
<gene>
    <name evidence="7" type="ORF">GW779_02885</name>
    <name evidence="6" type="ORF">GW910_00020</name>
</gene>
<proteinExistence type="predicted"/>
<evidence type="ECO:0000256" key="3">
    <source>
        <dbReference type="ARBA" id="ARBA00022989"/>
    </source>
</evidence>
<dbReference type="PANTHER" id="PTHR42198:SF1">
    <property type="entry name" value="INTEGRAL MEMBRANE PROTEIN"/>
    <property type="match status" value="1"/>
</dbReference>
<feature type="transmembrane region" description="Helical" evidence="5">
    <location>
        <begin position="12"/>
        <end position="32"/>
    </location>
</feature>
<dbReference type="EMBL" id="JAACVF010000001">
    <property type="protein sequence ID" value="NCN64459.1"/>
    <property type="molecule type" value="Genomic_DNA"/>
</dbReference>
<evidence type="ECO:0000256" key="1">
    <source>
        <dbReference type="ARBA" id="ARBA00004141"/>
    </source>
</evidence>
<accession>A0A8J7YQU6</accession>
<reference evidence="6" key="1">
    <citation type="submission" date="2019-11" db="EMBL/GenBank/DDBJ databases">
        <title>Lipid analysis of CO2-rich subsurface aquifers suggests an autotrophy-based deep biosphere with lysolipids enriched in CPR bacteria.</title>
        <authorList>
            <person name="Probst A.J."/>
            <person name="Elling F.J."/>
            <person name="Castelle C.J."/>
            <person name="Zhu Q."/>
            <person name="Elvert M."/>
            <person name="Birarda G."/>
            <person name="Holman H.-Y."/>
            <person name="Lane K.R."/>
            <person name="Ladd B."/>
            <person name="Ryan M.C."/>
            <person name="Woyke T."/>
            <person name="Hinrichs K.-U."/>
            <person name="Banfield J.F."/>
        </authorList>
    </citation>
    <scope>NUCLEOTIDE SEQUENCE</scope>
    <source>
        <strain evidence="6">CG_2015-01_33_1645</strain>
        <strain evidence="7">CG_2015-04_33_537</strain>
    </source>
</reference>
<organism evidence="6 8">
    <name type="scientific">Candidatus Altarchaeum hamiconexum</name>
    <dbReference type="NCBI Taxonomy" id="1803513"/>
    <lineage>
        <taxon>Archaea</taxon>
        <taxon>Candidatus Altarchaeota</taxon>
        <taxon>Candidatus Altiarchaeia</taxon>
        <taxon>Candidatus Altarchaeales</taxon>
        <taxon>Candidatus Altarchaeaceae</taxon>
        <taxon>Candidatus Altarchaeum</taxon>
    </lineage>
</organism>
<comment type="caution">
    <text evidence="6">The sequence shown here is derived from an EMBL/GenBank/DDBJ whole genome shotgun (WGS) entry which is preliminary data.</text>
</comment>
<dbReference type="GO" id="GO:0016020">
    <property type="term" value="C:membrane"/>
    <property type="evidence" value="ECO:0007669"/>
    <property type="project" value="UniProtKB-SubCell"/>
</dbReference>
<protein>
    <submittedName>
        <fullName evidence="6">DUF106 domain-containing protein</fullName>
    </submittedName>
</protein>
<keyword evidence="4 5" id="KW-0472">Membrane</keyword>
<feature type="transmembrane region" description="Helical" evidence="5">
    <location>
        <begin position="79"/>
        <end position="98"/>
    </location>
</feature>
<evidence type="ECO:0000256" key="4">
    <source>
        <dbReference type="ARBA" id="ARBA00023136"/>
    </source>
</evidence>
<evidence type="ECO:0000313" key="8">
    <source>
        <dbReference type="Proteomes" id="UP000768163"/>
    </source>
</evidence>
<keyword evidence="3 5" id="KW-1133">Transmembrane helix</keyword>
<evidence type="ECO:0000313" key="7">
    <source>
        <dbReference type="EMBL" id="NCS91353.1"/>
    </source>
</evidence>
<dbReference type="Proteomes" id="UP000738826">
    <property type="component" value="Unassembled WGS sequence"/>
</dbReference>
<keyword evidence="2 5" id="KW-0812">Transmembrane</keyword>
<evidence type="ECO:0000256" key="2">
    <source>
        <dbReference type="ARBA" id="ARBA00022692"/>
    </source>
</evidence>
<dbReference type="EMBL" id="JAACQH010000049">
    <property type="protein sequence ID" value="NCS91353.1"/>
    <property type="molecule type" value="Genomic_DNA"/>
</dbReference>
<dbReference type="AlphaFoldDB" id="A0A8J7YQU6"/>
<dbReference type="InterPro" id="IPR038978">
    <property type="entry name" value="MJ0935"/>
</dbReference>